<evidence type="ECO:0000259" key="1">
    <source>
        <dbReference type="PROSITE" id="PS50943"/>
    </source>
</evidence>
<dbReference type="InterPro" id="IPR001387">
    <property type="entry name" value="Cro/C1-type_HTH"/>
</dbReference>
<dbReference type="CDD" id="cd00093">
    <property type="entry name" value="HTH_XRE"/>
    <property type="match status" value="1"/>
</dbReference>
<dbReference type="Gene3D" id="1.10.260.40">
    <property type="entry name" value="lambda repressor-like DNA-binding domains"/>
    <property type="match status" value="1"/>
</dbReference>
<dbReference type="KEGG" id="phs:C2L64_09665"/>
<dbReference type="SMART" id="SM00530">
    <property type="entry name" value="HTH_XRE"/>
    <property type="match status" value="1"/>
</dbReference>
<dbReference type="Proteomes" id="UP000236649">
    <property type="component" value="Chromosome 1"/>
</dbReference>
<evidence type="ECO:0000313" key="2">
    <source>
        <dbReference type="EMBL" id="AUT68562.1"/>
    </source>
</evidence>
<dbReference type="EMBL" id="CP026105">
    <property type="protein sequence ID" value="AUT68562.1"/>
    <property type="molecule type" value="Genomic_DNA"/>
</dbReference>
<evidence type="ECO:0000313" key="3">
    <source>
        <dbReference type="Proteomes" id="UP000236649"/>
    </source>
</evidence>
<feature type="domain" description="HTH cro/C1-type" evidence="1">
    <location>
        <begin position="7"/>
        <end position="62"/>
    </location>
</feature>
<dbReference type="Pfam" id="PF13560">
    <property type="entry name" value="HTH_31"/>
    <property type="match status" value="1"/>
</dbReference>
<gene>
    <name evidence="2" type="ORF">C2L64_09665</name>
</gene>
<reference evidence="2 3" key="1">
    <citation type="submission" date="2018-01" db="EMBL/GenBank/DDBJ databases">
        <title>Species boundaries and ecological features among Paraburkholderia terrae DSMZ17804T, P. hospita DSMZ17164T and P. caribensis DSMZ13236T.</title>
        <authorList>
            <person name="Pratama A.A."/>
        </authorList>
    </citation>
    <scope>NUCLEOTIDE SEQUENCE [LARGE SCALE GENOMIC DNA]</scope>
    <source>
        <strain evidence="2 3">DSM 17164</strain>
    </source>
</reference>
<accession>A0AAN1J7D8</accession>
<dbReference type="GO" id="GO:0003677">
    <property type="term" value="F:DNA binding"/>
    <property type="evidence" value="ECO:0007669"/>
    <property type="project" value="InterPro"/>
</dbReference>
<name>A0AAN1J7D8_9BURK</name>
<organism evidence="2 3">
    <name type="scientific">Paraburkholderia hospita</name>
    <dbReference type="NCBI Taxonomy" id="169430"/>
    <lineage>
        <taxon>Bacteria</taxon>
        <taxon>Pseudomonadati</taxon>
        <taxon>Pseudomonadota</taxon>
        <taxon>Betaproteobacteria</taxon>
        <taxon>Burkholderiales</taxon>
        <taxon>Burkholderiaceae</taxon>
        <taxon>Paraburkholderia</taxon>
    </lineage>
</organism>
<dbReference type="InterPro" id="IPR010982">
    <property type="entry name" value="Lambda_DNA-bd_dom_sf"/>
</dbReference>
<dbReference type="PROSITE" id="PS50943">
    <property type="entry name" value="HTH_CROC1"/>
    <property type="match status" value="1"/>
</dbReference>
<dbReference type="GeneID" id="55528606"/>
<dbReference type="SUPFAM" id="SSF47413">
    <property type="entry name" value="lambda repressor-like DNA-binding domains"/>
    <property type="match status" value="1"/>
</dbReference>
<dbReference type="AlphaFoldDB" id="A0AAN1J7D8"/>
<protein>
    <submittedName>
        <fullName evidence="2">XRE family transcriptional regulator</fullName>
    </submittedName>
</protein>
<dbReference type="RefSeq" id="WP_090838904.1">
    <property type="nucleotide sequence ID" value="NZ_CADFGJ010000009.1"/>
</dbReference>
<sequence length="87" mass="9311">MTLGELLKSRREALGMTLEDVADSTGSSKSYVWELENGKGYKMSLVYAARFAVALGLNVNMMACAALESERVKRASDSATASDKEGA</sequence>
<proteinExistence type="predicted"/>